<dbReference type="GO" id="GO:0000270">
    <property type="term" value="P:peptidoglycan metabolic process"/>
    <property type="evidence" value="ECO:0007669"/>
    <property type="project" value="TreeGrafter"/>
</dbReference>
<dbReference type="GO" id="GO:0004185">
    <property type="term" value="F:serine-type carboxypeptidase activity"/>
    <property type="evidence" value="ECO:0007669"/>
    <property type="project" value="InterPro"/>
</dbReference>
<evidence type="ECO:0000256" key="2">
    <source>
        <dbReference type="ARBA" id="ARBA00022801"/>
    </source>
</evidence>
<dbReference type="Gene3D" id="3.40.710.10">
    <property type="entry name" value="DD-peptidase/beta-lactamase superfamily"/>
    <property type="match status" value="2"/>
</dbReference>
<sequence>MIKKVLLMGLVFAIAGNPKSELNAEQELENNLRDILDDERLEHAISGVHVRSAETGEELFSHEAHTSLTPASGQKVLVGAAALDTLGSDYTFETGVYANGEQTGAALHGDLYLKGEGDPTMLAEDYEDFAREVSAQGINVVHGDVVADDTFFDDERLPPDLAFGDESCGFGAQTSALTASPDEDFDAGTVIVEVEPGDSPGDEAEVSVTPETDYVTIDDDVETTAEDSSENISIEREHGTNDIVVEGDIPVDDDTERTWISVWEPTEFAQHLFHSALKEEGIQIQGDLKLGETPEEADPLVVRESMPLEELFTPYMKLSNNGHAETMTKTMARVVEDKGSWDEGLDIVEDYLSDAGLNIDAIQLRDGSGMSHLNYIPPHEMTALLEHIQGEDWYDILYESLPIAGVEDDLVGGTLSDRMEDTEAEENVHAKTGTLTSITSLSGYVTTQDGEELIFSIILNNFIGDAPEDIEDDIVVELAMFSRDGG</sequence>
<keyword evidence="4" id="KW-1185">Reference proteome</keyword>
<keyword evidence="3" id="KW-0121">Carboxypeptidase</keyword>
<protein>
    <submittedName>
        <fullName evidence="3">D-alanyl-D-alanine carboxypeptidase / D-alanyl-D-alanine-endopeptidase (Penicillin-binding protein 4)</fullName>
    </submittedName>
</protein>
<dbReference type="EMBL" id="FNEN01000002">
    <property type="protein sequence ID" value="SDI41418.1"/>
    <property type="molecule type" value="Genomic_DNA"/>
</dbReference>
<evidence type="ECO:0000256" key="1">
    <source>
        <dbReference type="ARBA" id="ARBA00006096"/>
    </source>
</evidence>
<dbReference type="SUPFAM" id="SSF56601">
    <property type="entry name" value="beta-lactamase/transpeptidase-like"/>
    <property type="match status" value="1"/>
</dbReference>
<evidence type="ECO:0000313" key="4">
    <source>
        <dbReference type="Proteomes" id="UP000198853"/>
    </source>
</evidence>
<accession>A0A1G8KDE9</accession>
<reference evidence="3 4" key="1">
    <citation type="submission" date="2016-10" db="EMBL/GenBank/DDBJ databases">
        <authorList>
            <person name="de Groot N.N."/>
        </authorList>
    </citation>
    <scope>NUCLEOTIDE SEQUENCE [LARGE SCALE GENOMIC DNA]</scope>
    <source>
        <strain evidence="3 4">DSM 21771</strain>
    </source>
</reference>
<keyword evidence="3" id="KW-0645">Protease</keyword>
<dbReference type="RefSeq" id="WP_245723031.1">
    <property type="nucleotide sequence ID" value="NZ_FNEN01000002.1"/>
</dbReference>
<comment type="similarity">
    <text evidence="1">Belongs to the peptidase S13 family.</text>
</comment>
<keyword evidence="2" id="KW-0378">Hydrolase</keyword>
<dbReference type="PRINTS" id="PR00922">
    <property type="entry name" value="DADACBPTASE3"/>
</dbReference>
<dbReference type="InterPro" id="IPR000667">
    <property type="entry name" value="Peptidase_S13"/>
</dbReference>
<dbReference type="AlphaFoldDB" id="A0A1G8KDE9"/>
<dbReference type="Gene3D" id="3.50.80.20">
    <property type="entry name" value="D-Ala-D-Ala carboxypeptidase C, peptidase S13"/>
    <property type="match status" value="1"/>
</dbReference>
<dbReference type="GO" id="GO:0006508">
    <property type="term" value="P:proteolysis"/>
    <property type="evidence" value="ECO:0007669"/>
    <property type="project" value="InterPro"/>
</dbReference>
<organism evidence="3 4">
    <name type="scientific">Natribacillus halophilus</name>
    <dbReference type="NCBI Taxonomy" id="549003"/>
    <lineage>
        <taxon>Bacteria</taxon>
        <taxon>Bacillati</taxon>
        <taxon>Bacillota</taxon>
        <taxon>Bacilli</taxon>
        <taxon>Bacillales</taxon>
        <taxon>Bacillaceae</taxon>
        <taxon>Natribacillus</taxon>
    </lineage>
</organism>
<gene>
    <name evidence="3" type="ORF">SAMN04488123_10239</name>
</gene>
<proteinExistence type="inferred from homology"/>
<name>A0A1G8KDE9_9BACI</name>
<dbReference type="Pfam" id="PF02113">
    <property type="entry name" value="Peptidase_S13"/>
    <property type="match status" value="1"/>
</dbReference>
<dbReference type="NCBIfam" id="TIGR00666">
    <property type="entry name" value="PBP4"/>
    <property type="match status" value="1"/>
</dbReference>
<dbReference type="Proteomes" id="UP000198853">
    <property type="component" value="Unassembled WGS sequence"/>
</dbReference>
<evidence type="ECO:0000313" key="3">
    <source>
        <dbReference type="EMBL" id="SDI41418.1"/>
    </source>
</evidence>
<dbReference type="PANTHER" id="PTHR30023">
    <property type="entry name" value="D-ALANYL-D-ALANINE CARBOXYPEPTIDASE"/>
    <property type="match status" value="1"/>
</dbReference>
<dbReference type="PANTHER" id="PTHR30023:SF0">
    <property type="entry name" value="PENICILLIN-SENSITIVE CARBOXYPEPTIDASE A"/>
    <property type="match status" value="1"/>
</dbReference>
<dbReference type="InterPro" id="IPR012338">
    <property type="entry name" value="Beta-lactam/transpept-like"/>
</dbReference>